<dbReference type="InterPro" id="IPR053790">
    <property type="entry name" value="P5CR-like_CS"/>
</dbReference>
<protein>
    <submittedName>
        <fullName evidence="6">Putative Pyrroline-5-carboxylate reductase (P5CR) (P5C reductase)</fullName>
        <ecNumber evidence="6">1.5.1.2</ecNumber>
    </submittedName>
</protein>
<dbReference type="FunFam" id="1.10.3730.10:FF:000001">
    <property type="entry name" value="Pyrroline-5-carboxylate reductase"/>
    <property type="match status" value="1"/>
</dbReference>
<evidence type="ECO:0000256" key="2">
    <source>
        <dbReference type="ARBA" id="ARBA00022857"/>
    </source>
</evidence>
<gene>
    <name evidence="6" type="ORF">CARN1_0902</name>
</gene>
<evidence type="ECO:0000259" key="5">
    <source>
        <dbReference type="Pfam" id="PF14748"/>
    </source>
</evidence>
<sequence length="239" mass="25034">MEIVIVGNGKIGHAIAEGLRRARPSWPVRLLGRSDDCATAREADVVLLCVKPLQVRAALASLAPALRHDSTLVSVAAKTTLASLREALPQGVGVVRAMPNLPVSELVGMTALACESEPKEIERAERVFSALGRTVRVEERLMDAATAMNGCGPAYAYLIVEAWIDAGIKLGFSYETSRTLVAQTLLGAAASVLASDEHPAALKTAVTTPAGCTIEGLMQLEDGRLRSTIVRAVLAAAGA</sequence>
<evidence type="ECO:0000259" key="4">
    <source>
        <dbReference type="Pfam" id="PF03807"/>
    </source>
</evidence>
<keyword evidence="3 6" id="KW-0560">Oxidoreductase</keyword>
<dbReference type="InterPro" id="IPR036291">
    <property type="entry name" value="NAD(P)-bd_dom_sf"/>
</dbReference>
<dbReference type="AlphaFoldDB" id="E6PIY0"/>
<dbReference type="PIRSF" id="PIRSF000193">
    <property type="entry name" value="Pyrrol-5-carb_rd"/>
    <property type="match status" value="1"/>
</dbReference>
<name>E6PIY0_9ZZZZ</name>
<dbReference type="InterPro" id="IPR008927">
    <property type="entry name" value="6-PGluconate_DH-like_C_sf"/>
</dbReference>
<dbReference type="EMBL" id="CABL01000019">
    <property type="protein sequence ID" value="CBH76422.1"/>
    <property type="molecule type" value="Genomic_DNA"/>
</dbReference>
<dbReference type="GO" id="GO:0055129">
    <property type="term" value="P:L-proline biosynthetic process"/>
    <property type="evidence" value="ECO:0007669"/>
    <property type="project" value="TreeGrafter"/>
</dbReference>
<evidence type="ECO:0000313" key="6">
    <source>
        <dbReference type="EMBL" id="CBH76422.1"/>
    </source>
</evidence>
<dbReference type="EC" id="1.5.1.2" evidence="6"/>
<dbReference type="HAMAP" id="MF_01925">
    <property type="entry name" value="P5C_reductase"/>
    <property type="match status" value="1"/>
</dbReference>
<dbReference type="InterPro" id="IPR000304">
    <property type="entry name" value="Pyrroline-COOH_reductase"/>
</dbReference>
<dbReference type="PANTHER" id="PTHR11645">
    <property type="entry name" value="PYRROLINE-5-CARBOXYLATE REDUCTASE"/>
    <property type="match status" value="1"/>
</dbReference>
<dbReference type="InterPro" id="IPR029036">
    <property type="entry name" value="P5CR_dimer"/>
</dbReference>
<dbReference type="PANTHER" id="PTHR11645:SF0">
    <property type="entry name" value="PYRROLINE-5-CARBOXYLATE REDUCTASE 3"/>
    <property type="match status" value="1"/>
</dbReference>
<proteinExistence type="inferred from homology"/>
<dbReference type="PROSITE" id="PS00521">
    <property type="entry name" value="P5CR"/>
    <property type="match status" value="1"/>
</dbReference>
<dbReference type="SUPFAM" id="SSF51735">
    <property type="entry name" value="NAD(P)-binding Rossmann-fold domains"/>
    <property type="match status" value="1"/>
</dbReference>
<comment type="caution">
    <text evidence="6">The sequence shown here is derived from an EMBL/GenBank/DDBJ whole genome shotgun (WGS) entry which is preliminary data.</text>
</comment>
<accession>E6PIY0</accession>
<dbReference type="Pfam" id="PF14748">
    <property type="entry name" value="P5CR_dimer"/>
    <property type="match status" value="1"/>
</dbReference>
<organism evidence="6">
    <name type="scientific">mine drainage metagenome</name>
    <dbReference type="NCBI Taxonomy" id="410659"/>
    <lineage>
        <taxon>unclassified sequences</taxon>
        <taxon>metagenomes</taxon>
        <taxon>ecological metagenomes</taxon>
    </lineage>
</organism>
<reference evidence="6" key="1">
    <citation type="submission" date="2009-10" db="EMBL/GenBank/DDBJ databases">
        <title>Diversity of trophic interactions inside an arsenic-rich microbial ecosystem.</title>
        <authorList>
            <person name="Bertin P.N."/>
            <person name="Heinrich-Salmeron A."/>
            <person name="Pelletier E."/>
            <person name="Goulhen-Chollet F."/>
            <person name="Arsene-Ploetze F."/>
            <person name="Gallien S."/>
            <person name="Calteau A."/>
            <person name="Vallenet D."/>
            <person name="Casiot C."/>
            <person name="Chane-Woon-Ming B."/>
            <person name="Giloteaux L."/>
            <person name="Barakat M."/>
            <person name="Bonnefoy V."/>
            <person name="Bruneel O."/>
            <person name="Chandler M."/>
            <person name="Cleiss J."/>
            <person name="Duran R."/>
            <person name="Elbaz-Poulichet F."/>
            <person name="Fonknechten N."/>
            <person name="Lauga B."/>
            <person name="Mornico D."/>
            <person name="Ortet P."/>
            <person name="Schaeffer C."/>
            <person name="Siguier P."/>
            <person name="Alexander Thil Smith A."/>
            <person name="Van Dorsselaer A."/>
            <person name="Weissenbach J."/>
            <person name="Medigue C."/>
            <person name="Le Paslier D."/>
        </authorList>
    </citation>
    <scope>NUCLEOTIDE SEQUENCE</scope>
</reference>
<feature type="domain" description="Pyrroline-5-carboxylate reductase dimerisation" evidence="5">
    <location>
        <begin position="139"/>
        <end position="237"/>
    </location>
</feature>
<evidence type="ECO:0000256" key="3">
    <source>
        <dbReference type="ARBA" id="ARBA00023002"/>
    </source>
</evidence>
<feature type="domain" description="Pyrroline-5-carboxylate reductase catalytic N-terminal" evidence="4">
    <location>
        <begin position="35"/>
        <end position="77"/>
    </location>
</feature>
<keyword evidence="2" id="KW-0521">NADP</keyword>
<dbReference type="SUPFAM" id="SSF48179">
    <property type="entry name" value="6-phosphogluconate dehydrogenase C-terminal domain-like"/>
    <property type="match status" value="1"/>
</dbReference>
<dbReference type="Gene3D" id="1.10.3730.10">
    <property type="entry name" value="ProC C-terminal domain-like"/>
    <property type="match status" value="1"/>
</dbReference>
<dbReference type="Gene3D" id="3.40.50.720">
    <property type="entry name" value="NAD(P)-binding Rossmann-like Domain"/>
    <property type="match status" value="1"/>
</dbReference>
<dbReference type="Pfam" id="PF03807">
    <property type="entry name" value="F420_oxidored"/>
    <property type="match status" value="1"/>
</dbReference>
<dbReference type="GO" id="GO:0004735">
    <property type="term" value="F:pyrroline-5-carboxylate reductase activity"/>
    <property type="evidence" value="ECO:0007669"/>
    <property type="project" value="UniProtKB-EC"/>
</dbReference>
<dbReference type="NCBIfam" id="TIGR00112">
    <property type="entry name" value="proC"/>
    <property type="match status" value="1"/>
</dbReference>
<dbReference type="InterPro" id="IPR028939">
    <property type="entry name" value="P5C_Rdtase_cat_N"/>
</dbReference>
<comment type="similarity">
    <text evidence="1">Belongs to the pyrroline-5-carboxylate reductase family.</text>
</comment>
<evidence type="ECO:0000256" key="1">
    <source>
        <dbReference type="ARBA" id="ARBA00005525"/>
    </source>
</evidence>